<organism evidence="1 2">
    <name type="scientific">Mycena alexandri</name>
    <dbReference type="NCBI Taxonomy" id="1745969"/>
    <lineage>
        <taxon>Eukaryota</taxon>
        <taxon>Fungi</taxon>
        <taxon>Dikarya</taxon>
        <taxon>Basidiomycota</taxon>
        <taxon>Agaricomycotina</taxon>
        <taxon>Agaricomycetes</taxon>
        <taxon>Agaricomycetidae</taxon>
        <taxon>Agaricales</taxon>
        <taxon>Marasmiineae</taxon>
        <taxon>Mycenaceae</taxon>
        <taxon>Mycena</taxon>
    </lineage>
</organism>
<evidence type="ECO:0000313" key="2">
    <source>
        <dbReference type="Proteomes" id="UP001218188"/>
    </source>
</evidence>
<comment type="caution">
    <text evidence="1">The sequence shown here is derived from an EMBL/GenBank/DDBJ whole genome shotgun (WGS) entry which is preliminary data.</text>
</comment>
<reference evidence="1" key="1">
    <citation type="submission" date="2023-03" db="EMBL/GenBank/DDBJ databases">
        <title>Massive genome expansion in bonnet fungi (Mycena s.s.) driven by repeated elements and novel gene families across ecological guilds.</title>
        <authorList>
            <consortium name="Lawrence Berkeley National Laboratory"/>
            <person name="Harder C.B."/>
            <person name="Miyauchi S."/>
            <person name="Viragh M."/>
            <person name="Kuo A."/>
            <person name="Thoen E."/>
            <person name="Andreopoulos B."/>
            <person name="Lu D."/>
            <person name="Skrede I."/>
            <person name="Drula E."/>
            <person name="Henrissat B."/>
            <person name="Morin E."/>
            <person name="Kohler A."/>
            <person name="Barry K."/>
            <person name="LaButti K."/>
            <person name="Morin E."/>
            <person name="Salamov A."/>
            <person name="Lipzen A."/>
            <person name="Mereny Z."/>
            <person name="Hegedus B."/>
            <person name="Baldrian P."/>
            <person name="Stursova M."/>
            <person name="Weitz H."/>
            <person name="Taylor A."/>
            <person name="Grigoriev I.V."/>
            <person name="Nagy L.G."/>
            <person name="Martin F."/>
            <person name="Kauserud H."/>
        </authorList>
    </citation>
    <scope>NUCLEOTIDE SEQUENCE</scope>
    <source>
        <strain evidence="1">CBHHK200</strain>
    </source>
</reference>
<proteinExistence type="predicted"/>
<accession>A0AAD6SVN1</accession>
<evidence type="ECO:0000313" key="1">
    <source>
        <dbReference type="EMBL" id="KAJ7034232.1"/>
    </source>
</evidence>
<sequence length="155" mass="17136">MIWLILPYFFLSGDITFDNGAFTNATLVELTSVHVSWVGLDNLWRFNDEGAVLKHDPCIPDPDLYNLWRFDEVGAVLKYDAFIPDPNLYTAASHGFDPYTPTAMNDTFQQICALQAQTCVGNNTVYDGISDCVQTLAAKTSGRSVELAEITLFGG</sequence>
<dbReference type="Proteomes" id="UP001218188">
    <property type="component" value="Unassembled WGS sequence"/>
</dbReference>
<keyword evidence="2" id="KW-1185">Reference proteome</keyword>
<protein>
    <submittedName>
        <fullName evidence="1">Uncharacterized protein</fullName>
    </submittedName>
</protein>
<gene>
    <name evidence="1" type="ORF">C8F04DRAFT_1395666</name>
</gene>
<dbReference type="AlphaFoldDB" id="A0AAD6SVN1"/>
<name>A0AAD6SVN1_9AGAR</name>
<dbReference type="EMBL" id="JARJCM010000059">
    <property type="protein sequence ID" value="KAJ7034232.1"/>
    <property type="molecule type" value="Genomic_DNA"/>
</dbReference>